<dbReference type="Pfam" id="PF01098">
    <property type="entry name" value="FTSW_RODA_SPOVE"/>
    <property type="match status" value="1"/>
</dbReference>
<evidence type="ECO:0000256" key="5">
    <source>
        <dbReference type="ARBA" id="ARBA00022960"/>
    </source>
</evidence>
<dbReference type="RefSeq" id="WP_012472958.1">
    <property type="nucleotide sequence ID" value="NC_010830.1"/>
</dbReference>
<dbReference type="GO" id="GO:0032153">
    <property type="term" value="C:cell division site"/>
    <property type="evidence" value="ECO:0007669"/>
    <property type="project" value="TreeGrafter"/>
</dbReference>
<feature type="transmembrane region" description="Helical" evidence="16">
    <location>
        <begin position="341"/>
        <end position="360"/>
    </location>
</feature>
<evidence type="ECO:0000256" key="2">
    <source>
        <dbReference type="ARBA" id="ARBA00022676"/>
    </source>
</evidence>
<protein>
    <recommendedName>
        <fullName evidence="12">Probable peptidoglycan glycosyltransferase FtsW</fullName>
        <ecNumber evidence="14">2.4.99.28</ecNumber>
    </recommendedName>
    <alternativeName>
        <fullName evidence="13">Cell division protein FtsW</fullName>
    </alternativeName>
    <alternativeName>
        <fullName evidence="10">Cell wall polymerase</fullName>
    </alternativeName>
    <alternativeName>
        <fullName evidence="9">Peptidoglycan polymerase</fullName>
    </alternativeName>
</protein>
<feature type="transmembrane region" description="Helical" evidence="16">
    <location>
        <begin position="192"/>
        <end position="210"/>
    </location>
</feature>
<reference evidence="17 18" key="1">
    <citation type="journal article" date="2010" name="J. Bacteriol.">
        <title>The genome of the amoeba symbiont 'Candidatus Amoebophilus asiaticus' reveals common mechanisms for host cell interaction among amoeba-associated bacteria.</title>
        <authorList>
            <person name="Schmitz-Esser S."/>
            <person name="Tischler P."/>
            <person name="Arnold R."/>
            <person name="Montanaro J."/>
            <person name="Wagner M."/>
            <person name="Rattei T."/>
            <person name="Horn M."/>
        </authorList>
    </citation>
    <scope>NUCLEOTIDE SEQUENCE [LARGE SCALE GENOMIC DNA]</scope>
    <source>
        <strain evidence="17 18">5a2</strain>
    </source>
</reference>
<evidence type="ECO:0000313" key="18">
    <source>
        <dbReference type="Proteomes" id="UP000001227"/>
    </source>
</evidence>
<dbReference type="OrthoDB" id="9812661at2"/>
<dbReference type="GO" id="GO:0005886">
    <property type="term" value="C:plasma membrane"/>
    <property type="evidence" value="ECO:0007669"/>
    <property type="project" value="TreeGrafter"/>
</dbReference>
<feature type="transmembrane region" description="Helical" evidence="16">
    <location>
        <begin position="153"/>
        <end position="185"/>
    </location>
</feature>
<feature type="transmembrane region" description="Helical" evidence="16">
    <location>
        <begin position="304"/>
        <end position="329"/>
    </location>
</feature>
<keyword evidence="5" id="KW-0133">Cell shape</keyword>
<proteinExistence type="inferred from homology"/>
<organism evidence="17 18">
    <name type="scientific">Amoebophilus asiaticus (strain 5a2)</name>
    <dbReference type="NCBI Taxonomy" id="452471"/>
    <lineage>
        <taxon>Bacteria</taxon>
        <taxon>Pseudomonadati</taxon>
        <taxon>Bacteroidota</taxon>
        <taxon>Cytophagia</taxon>
        <taxon>Cytophagales</taxon>
        <taxon>Amoebophilaceae</taxon>
        <taxon>Candidatus Amoebophilus</taxon>
    </lineage>
</organism>
<evidence type="ECO:0000256" key="14">
    <source>
        <dbReference type="ARBA" id="ARBA00044770"/>
    </source>
</evidence>
<evidence type="ECO:0000256" key="12">
    <source>
        <dbReference type="ARBA" id="ARBA00041185"/>
    </source>
</evidence>
<evidence type="ECO:0000256" key="4">
    <source>
        <dbReference type="ARBA" id="ARBA00022692"/>
    </source>
</evidence>
<gene>
    <name evidence="17" type="ordered locus">Aasi_0815</name>
</gene>
<dbReference type="STRING" id="452471.Aasi_0815"/>
<evidence type="ECO:0000256" key="6">
    <source>
        <dbReference type="ARBA" id="ARBA00022984"/>
    </source>
</evidence>
<comment type="subcellular location">
    <subcellularLocation>
        <location evidence="1">Membrane</location>
        <topology evidence="1">Multi-pass membrane protein</topology>
    </subcellularLocation>
</comment>
<evidence type="ECO:0000256" key="16">
    <source>
        <dbReference type="SAM" id="Phobius"/>
    </source>
</evidence>
<dbReference type="EMBL" id="CP001102">
    <property type="protein sequence ID" value="ACE06189.1"/>
    <property type="molecule type" value="Genomic_DNA"/>
</dbReference>
<feature type="transmembrane region" description="Helical" evidence="16">
    <location>
        <begin position="266"/>
        <end position="292"/>
    </location>
</feature>
<dbReference type="AlphaFoldDB" id="B3ESI7"/>
<accession>B3ESI7</accession>
<dbReference type="GO" id="GO:0008360">
    <property type="term" value="P:regulation of cell shape"/>
    <property type="evidence" value="ECO:0007669"/>
    <property type="project" value="UniProtKB-KW"/>
</dbReference>
<keyword evidence="8 16" id="KW-0472">Membrane</keyword>
<evidence type="ECO:0000313" key="17">
    <source>
        <dbReference type="EMBL" id="ACE06189.1"/>
    </source>
</evidence>
<comment type="catalytic activity">
    <reaction evidence="15">
        <text>[GlcNAc-(1-&gt;4)-Mur2Ac(oyl-L-Ala-gamma-D-Glu-L-Lys-D-Ala-D-Ala)](n)-di-trans,octa-cis-undecaprenyl diphosphate + beta-D-GlcNAc-(1-&gt;4)-Mur2Ac(oyl-L-Ala-gamma-D-Glu-L-Lys-D-Ala-D-Ala)-di-trans,octa-cis-undecaprenyl diphosphate = [GlcNAc-(1-&gt;4)-Mur2Ac(oyl-L-Ala-gamma-D-Glu-L-Lys-D-Ala-D-Ala)](n+1)-di-trans,octa-cis-undecaprenyl diphosphate + di-trans,octa-cis-undecaprenyl diphosphate + H(+)</text>
        <dbReference type="Rhea" id="RHEA:23708"/>
        <dbReference type="Rhea" id="RHEA-COMP:9602"/>
        <dbReference type="Rhea" id="RHEA-COMP:9603"/>
        <dbReference type="ChEBI" id="CHEBI:15378"/>
        <dbReference type="ChEBI" id="CHEBI:58405"/>
        <dbReference type="ChEBI" id="CHEBI:60033"/>
        <dbReference type="ChEBI" id="CHEBI:78435"/>
        <dbReference type="EC" id="2.4.99.28"/>
    </reaction>
</comment>
<dbReference type="GO" id="GO:0051301">
    <property type="term" value="P:cell division"/>
    <property type="evidence" value="ECO:0007669"/>
    <property type="project" value="InterPro"/>
</dbReference>
<keyword evidence="4 16" id="KW-0812">Transmembrane</keyword>
<name>B3ESI7_AMOA5</name>
<dbReference type="Proteomes" id="UP000001227">
    <property type="component" value="Chromosome"/>
</dbReference>
<dbReference type="EC" id="2.4.99.28" evidence="14"/>
<evidence type="ECO:0000256" key="9">
    <source>
        <dbReference type="ARBA" id="ARBA00032370"/>
    </source>
</evidence>
<keyword evidence="18" id="KW-1185">Reference proteome</keyword>
<dbReference type="KEGG" id="aas:Aasi_0815"/>
<dbReference type="eggNOG" id="COG0772">
    <property type="taxonomic scope" value="Bacteria"/>
</dbReference>
<keyword evidence="7 16" id="KW-1133">Transmembrane helix</keyword>
<dbReference type="GO" id="GO:0009252">
    <property type="term" value="P:peptidoglycan biosynthetic process"/>
    <property type="evidence" value="ECO:0007669"/>
    <property type="project" value="UniProtKB-KW"/>
</dbReference>
<dbReference type="InterPro" id="IPR001182">
    <property type="entry name" value="FtsW/RodA"/>
</dbReference>
<dbReference type="HOGENOM" id="CLU_029243_0_1_10"/>
<keyword evidence="6" id="KW-0573">Peptidoglycan synthesis</keyword>
<evidence type="ECO:0000256" key="11">
    <source>
        <dbReference type="ARBA" id="ARBA00038053"/>
    </source>
</evidence>
<evidence type="ECO:0000256" key="10">
    <source>
        <dbReference type="ARBA" id="ARBA00033270"/>
    </source>
</evidence>
<sequence>MVINRWLKDNLKGDPVIWGITFLLAILSILVVYSAASSLAYRKMQGNTEYYLLKHTSLMLVSLGAMWVAHRIDYRYYAGIARISLWISVPLLLITWRYGIKVNEASRWLTIPIINRAFQPSDLAQLALIVRIASILAKNQAHIADINKVLISILGWCGTICGLIALTNLSGAILLFFICILLMYFGRIPIKYLVILGLSAMLITGLALLVGQRGKTALSRIHAFKQQEIPFQTEQAYIAIATGGLYGKGPGKSTQRNFLPYSYSDFIYAILVEEYGLIGGIAVMLLYLILLYRGIKPIADKAKFYAGLLSAGLSFLISMQALVNMGIAVGLGPVTGLQLPFISMGGTSLMFTGISLGMILSAGRGEIDTSIDALANSNGQVKPTNTYKVLPTKNNEK</sequence>
<feature type="transmembrane region" description="Helical" evidence="16">
    <location>
        <begin position="16"/>
        <end position="39"/>
    </location>
</feature>
<evidence type="ECO:0000256" key="7">
    <source>
        <dbReference type="ARBA" id="ARBA00022989"/>
    </source>
</evidence>
<dbReference type="GO" id="GO:0015648">
    <property type="term" value="F:lipid-linked peptidoglycan transporter activity"/>
    <property type="evidence" value="ECO:0007669"/>
    <property type="project" value="TreeGrafter"/>
</dbReference>
<evidence type="ECO:0000256" key="8">
    <source>
        <dbReference type="ARBA" id="ARBA00023136"/>
    </source>
</evidence>
<dbReference type="PANTHER" id="PTHR30474">
    <property type="entry name" value="CELL CYCLE PROTEIN"/>
    <property type="match status" value="1"/>
</dbReference>
<dbReference type="GO" id="GO:0008955">
    <property type="term" value="F:peptidoglycan glycosyltransferase activity"/>
    <property type="evidence" value="ECO:0007669"/>
    <property type="project" value="UniProtKB-EC"/>
</dbReference>
<feature type="transmembrane region" description="Helical" evidence="16">
    <location>
        <begin position="76"/>
        <end position="96"/>
    </location>
</feature>
<evidence type="ECO:0000256" key="1">
    <source>
        <dbReference type="ARBA" id="ARBA00004141"/>
    </source>
</evidence>
<dbReference type="PANTHER" id="PTHR30474:SF2">
    <property type="entry name" value="PEPTIDOGLYCAN GLYCOSYLTRANSFERASE FTSW-RELATED"/>
    <property type="match status" value="1"/>
</dbReference>
<evidence type="ECO:0000256" key="13">
    <source>
        <dbReference type="ARBA" id="ARBA00041418"/>
    </source>
</evidence>
<evidence type="ECO:0000256" key="3">
    <source>
        <dbReference type="ARBA" id="ARBA00022679"/>
    </source>
</evidence>
<keyword evidence="2" id="KW-0328">Glycosyltransferase</keyword>
<comment type="similarity">
    <text evidence="11">Belongs to the SEDS family. FtsW subfamily.</text>
</comment>
<evidence type="ECO:0000256" key="15">
    <source>
        <dbReference type="ARBA" id="ARBA00049902"/>
    </source>
</evidence>
<keyword evidence="3" id="KW-0808">Transferase</keyword>